<dbReference type="GO" id="GO:0005634">
    <property type="term" value="C:nucleus"/>
    <property type="evidence" value="ECO:0007669"/>
    <property type="project" value="UniProtKB-SubCell"/>
</dbReference>
<keyword evidence="3" id="KW-0690">Ribosome biogenesis</keyword>
<evidence type="ECO:0000256" key="2">
    <source>
        <dbReference type="ARBA" id="ARBA00010077"/>
    </source>
</evidence>
<accession>A0A1Y3E9R3</accession>
<dbReference type="GO" id="GO:0042254">
    <property type="term" value="P:ribosome biogenesis"/>
    <property type="evidence" value="ECO:0007669"/>
    <property type="project" value="UniProtKB-KW"/>
</dbReference>
<gene>
    <name evidence="7" type="ORF">D917_00677</name>
</gene>
<evidence type="ECO:0000256" key="3">
    <source>
        <dbReference type="ARBA" id="ARBA00022517"/>
    </source>
</evidence>
<dbReference type="InterPro" id="IPR012816">
    <property type="entry name" value="NADAR"/>
</dbReference>
<proteinExistence type="inferred from homology"/>
<dbReference type="Pfam" id="PF08719">
    <property type="entry name" value="NADAR"/>
    <property type="match status" value="1"/>
</dbReference>
<dbReference type="SUPFAM" id="SSF143990">
    <property type="entry name" value="YbiA-like"/>
    <property type="match status" value="5"/>
</dbReference>
<dbReference type="InterPro" id="IPR007023">
    <property type="entry name" value="Ribosom_reg"/>
</dbReference>
<dbReference type="EMBL" id="LVZM01022646">
    <property type="protein sequence ID" value="OUC40587.1"/>
    <property type="molecule type" value="Genomic_DNA"/>
</dbReference>
<feature type="domain" description="NADAR" evidence="6">
    <location>
        <begin position="273"/>
        <end position="433"/>
    </location>
</feature>
<evidence type="ECO:0000256" key="5">
    <source>
        <dbReference type="SAM" id="MobiDB-lite"/>
    </source>
</evidence>
<evidence type="ECO:0000313" key="8">
    <source>
        <dbReference type="Proteomes" id="UP000243006"/>
    </source>
</evidence>
<evidence type="ECO:0000256" key="1">
    <source>
        <dbReference type="ARBA" id="ARBA00004123"/>
    </source>
</evidence>
<reference evidence="7 8" key="1">
    <citation type="submission" date="2015-04" db="EMBL/GenBank/DDBJ databases">
        <title>Draft genome of the roundworm Trichinella nativa.</title>
        <authorList>
            <person name="Mitreva M."/>
        </authorList>
    </citation>
    <scope>NUCLEOTIDE SEQUENCE [LARGE SCALE GENOMIC DNA]</scope>
    <source>
        <strain evidence="7 8">ISS45</strain>
    </source>
</reference>
<feature type="region of interest" description="Disordered" evidence="5">
    <location>
        <begin position="1427"/>
        <end position="1447"/>
    </location>
</feature>
<feature type="compositionally biased region" description="Basic and acidic residues" evidence="5">
    <location>
        <begin position="1483"/>
        <end position="1498"/>
    </location>
</feature>
<feature type="compositionally biased region" description="Basic residues" evidence="5">
    <location>
        <begin position="1499"/>
        <end position="1517"/>
    </location>
</feature>
<feature type="region of interest" description="Disordered" evidence="5">
    <location>
        <begin position="1478"/>
        <end position="1537"/>
    </location>
</feature>
<dbReference type="Pfam" id="PF04939">
    <property type="entry name" value="RRS1"/>
    <property type="match status" value="1"/>
</dbReference>
<evidence type="ECO:0000256" key="4">
    <source>
        <dbReference type="ARBA" id="ARBA00023242"/>
    </source>
</evidence>
<feature type="compositionally biased region" description="Basic residues" evidence="5">
    <location>
        <begin position="1524"/>
        <end position="1537"/>
    </location>
</feature>
<comment type="subcellular location">
    <subcellularLocation>
        <location evidence="1">Nucleus</location>
    </subcellularLocation>
</comment>
<dbReference type="Proteomes" id="UP000243006">
    <property type="component" value="Unassembled WGS sequence"/>
</dbReference>
<dbReference type="InterPro" id="IPR037238">
    <property type="entry name" value="YbiA-like_sf"/>
</dbReference>
<comment type="similarity">
    <text evidence="2">Belongs to the RRS1 family.</text>
</comment>
<evidence type="ECO:0000313" key="7">
    <source>
        <dbReference type="EMBL" id="OUC40587.1"/>
    </source>
</evidence>
<name>A0A1Y3E9R3_9BILA</name>
<dbReference type="Gene3D" id="1.10.357.40">
    <property type="entry name" value="YbiA-like"/>
    <property type="match status" value="4"/>
</dbReference>
<keyword evidence="4" id="KW-0539">Nucleus</keyword>
<protein>
    <submittedName>
        <fullName evidence="7">Ribosome biogenesis regulatory protein</fullName>
    </submittedName>
</protein>
<organism evidence="7 8">
    <name type="scientific">Trichinella nativa</name>
    <dbReference type="NCBI Taxonomy" id="6335"/>
    <lineage>
        <taxon>Eukaryota</taxon>
        <taxon>Metazoa</taxon>
        <taxon>Ecdysozoa</taxon>
        <taxon>Nematoda</taxon>
        <taxon>Enoplea</taxon>
        <taxon>Dorylaimia</taxon>
        <taxon>Trichinellida</taxon>
        <taxon>Trichinellidae</taxon>
        <taxon>Trichinella</taxon>
    </lineage>
</organism>
<evidence type="ECO:0000259" key="6">
    <source>
        <dbReference type="Pfam" id="PF08719"/>
    </source>
</evidence>
<comment type="caution">
    <text evidence="7">The sequence shown here is derived from an EMBL/GenBank/DDBJ whole genome shotgun (WGS) entry which is preliminary data.</text>
</comment>
<sequence>MAQYNVITISKQKHPLSVFHEYSVKINGNLYLSFIHFWAEKLLRELEVDDWETKRNVNAASAVDAYSIVLNVVLNANSLHNKKRYGVVNSLVEFSRSTLVDYYKESFSQNSDLKNILLSLEDAIIVECSADWLFGILGDEHLLRKWLLQGCGMHFSETDILESFSVLPATNGFIPAWWGTNINGLALMHLRRKFLGMPKLSCSLFSSEDKVDPFKQLVDKFSDSHEAFQSSSRGTSNVWRKNCFDKLKCGENVYSFEFLTLERCFAPLSTTFEMPVVAGETLYYTIEHYIAAQFLRDMNRMDAAKEVKSCRRRNRLRLFINEICATLPPEDIQKWRSERMLSAFKKALERKFDQYSELKDLLLETGTLFLLEVNSFDKDWSIGMNSVAFENWCQKEDLKPATIVFWLTHPSFRPSVLGANINGMLLMEMRSRLMPSLFRETCKMLSCPLCIDMDNAESSLSVVENAMFVNADSPLSFNYLATFQLDGASYNTVDEYVKARVEEQFANTVGHVFADARHMWLEQHGLELYRRALVAKLSQNEHCRLALLGSGNALLIIPAVDRWCPSSFGCAHSSQRAFVVWIQRNGLSAELLRRYWTRSNLIPGFPKLGSNKLGILLMEVRDELRCRQETFDNLDVETAPLARLCTTANEEQSPLESCSDQLVLVDDGPLGATYFEPFRTAGLVFYSVDHFHWFTLLVELLGGNESLGDIARRLLSEPDPGQVEDLVREFVTSRFGEQKFQSLLWSTEREAIYEAAWRCKAAQWSASRRSWPTGVLLAGDRMGSVLGAGVRSLHSLRCWMLKWQVDLETLVDWWHEELPNYRPWAVGANRYGMLLMRVRGDDGQLEKSRGRGKQQLGDAGDYAPAQVLAFDSAHMLGPGFSCGGLVTADGKKFHSPLHCYWFQCLRALGLGHVGNSVVQLASAQRCQTAALNAIDHAGRTGQWVRWRASTAGLAAVRCCARARFASDGNWARALRQTGTSLLVYCDAVEDGWLGCGMDRDKLSEFCVEVGANASLLFHWMRGHCPAPKSFGVNHWGLALMDIRNELCVVDQVSGRMVKDLLLIPNKDSYSPAEDVRPTVVNQRGSDMLFACRYPWMMKFRNSKSKKSTSEHVPDNVVDVREAHAVINDCDEEDHNLLKMVERTVFEPCINLDSLFTDAERSYTIGQSMGEKFSELFDPYSLDFEGMVNDDLYNLGRVASYWDCIFFDSMVEPTCNTGLDITRAVDPSIDLGNLLVDEQEPVDQHLMKENTEMAIMNKVRESVQLMANKLWELPTQRVEDAVVVELPAPTSRLPREKPIPKKAPPTKWEEYAKMKGIQKRKRTRMIWDEAAQDWKPRWGYNRANDNTKDWLIEIPRQKDPYVDYFGERKEAKKERIAKNELRRLKNISRRVKGSSSSVLSSLPHIGVAHKVERARIATASMGKFTEKLRGEKAPKNKGKKNKFLPNEISAQEENDRYFQTLKAMQSKAEILNVNKAVKMQNQAEEQKNRERNAENGKDGKAKKKLSKTKIKKMARYKGKGNFSGKGRKEKARRHAKSK</sequence>